<feature type="domain" description="Myb-like" evidence="8">
    <location>
        <begin position="122"/>
        <end position="172"/>
    </location>
</feature>
<gene>
    <name evidence="10" type="ORF">ACH5RR_037973</name>
</gene>
<organism evidence="10 11">
    <name type="scientific">Cinchona calisaya</name>
    <dbReference type="NCBI Taxonomy" id="153742"/>
    <lineage>
        <taxon>Eukaryota</taxon>
        <taxon>Viridiplantae</taxon>
        <taxon>Streptophyta</taxon>
        <taxon>Embryophyta</taxon>
        <taxon>Tracheophyta</taxon>
        <taxon>Spermatophyta</taxon>
        <taxon>Magnoliopsida</taxon>
        <taxon>eudicotyledons</taxon>
        <taxon>Gunneridae</taxon>
        <taxon>Pentapetalae</taxon>
        <taxon>asterids</taxon>
        <taxon>lamiids</taxon>
        <taxon>Gentianales</taxon>
        <taxon>Rubiaceae</taxon>
        <taxon>Cinchonoideae</taxon>
        <taxon>Cinchoneae</taxon>
        <taxon>Cinchona</taxon>
    </lineage>
</organism>
<dbReference type="AlphaFoldDB" id="A0ABD2YBQ6"/>
<evidence type="ECO:0000313" key="10">
    <source>
        <dbReference type="EMBL" id="KAL3503524.1"/>
    </source>
</evidence>
<dbReference type="PANTHER" id="PTHR47995">
    <property type="entry name" value="TRANSCRIPTION FACTOR MYB33-RELATED"/>
    <property type="match status" value="1"/>
</dbReference>
<keyword evidence="11" id="KW-1185">Reference proteome</keyword>
<evidence type="ECO:0000256" key="6">
    <source>
        <dbReference type="ARBA" id="ARBA00023242"/>
    </source>
</evidence>
<keyword evidence="5" id="KW-0804">Transcription</keyword>
<comment type="caution">
    <text evidence="10">The sequence shown here is derived from an EMBL/GenBank/DDBJ whole genome shotgun (WGS) entry which is preliminary data.</text>
</comment>
<dbReference type="InterPro" id="IPR001005">
    <property type="entry name" value="SANT/Myb"/>
</dbReference>
<evidence type="ECO:0000256" key="2">
    <source>
        <dbReference type="ARBA" id="ARBA00022737"/>
    </source>
</evidence>
<dbReference type="PROSITE" id="PS51294">
    <property type="entry name" value="HTH_MYB"/>
    <property type="match status" value="2"/>
</dbReference>
<sequence>MTQNGVEGCSSGTNSCDMVWRLPELSSGGSFDGGRESKLKKWPCMLAEGENLDGTGGGGGVGGEGEEVVVVVKKGPWTAEEDERLKKCVEEYGIGNWITIEKYSGLGRTSKSCRLRWTNHLRPNLKKGSFTKEEERIVVKLHQKYGNKWSYISSKLPGRTDNEIKNFWHGRVRRYRRKFLPIYPENIDDGGLRRDGLDIDGKKNFNGDDHNSAAMDGTNSIPPFPYVKLPELESPLSHCVPSQQQSNPMINQNPASVFTPLAQTQLVSPPQQPLSSPHSFSSSHYPSPACYPTQIPQSPLSTLSQTQYHSIQRSQLTETPDTTLVNPPLSLQQDSSSIQQSDSNTHFAFTPLKPPPVLSSLVGQIKGSQGSSSLLSSPPTLTHFLAPAQRNSISVTGSSVPSPKINVSSSVPTSQFTSTTTGSRICSPKLHLSVQLPTTSSVQQQTSSLPSALSSCNLNSPKLNDLTTVSPHSSLRLNLTSSIPPDSYLQHNPCAAPSLLFSQLWNSSKSEPPSVQTPTSALRPTPKMKTDQLETDVPMQERCVAPVDPPMEQAQAKTDTLYNSSLEEQCVDRFLVNNDLHGKMMVTENIRDNMFFQSSREGGFFSEKPRTMNLLDQSLKQEYTKKEKPKTQQLVKKVSCRKVSHNKILRSENLMGKISRRQGLLSEISKTGVLLVESEKKQILLRELLNENPSQEVLASQCSKTVDPQLARISKTTKLFGEMVSTEDPPSQISKRKGSVGQKSGEGVSIFENLTSLMSQNLEENMLDISSKMPISLTLQEQTSDPDAIVFPYSPKDVTTRLRSDGLLVKFSSAQIVAGEVCDEIFRGDAPLASEAQEHELQTLGTVFCNGPELVLSKTGNDKEGNLIYGESHEGDNLNKSLREKCTDSPKGESMGDQSQSGQFIGGGFITECLLVSQDQQEIILGSVCDLDRYMTINILKSLNPDGKLNSPQPCEDDILGEALSIEGSSSRSLKNVSLDQSSREIFLGESSTERIMALHEVTLNEFVSPTSKSTSTQLLTSHGHCTEAGFSQCYEGSQLKPDIEEDLALPEGLSDLLGFSPTALPDWHDIGCEDSNVMDMAFGLEMYHLHPVMR</sequence>
<evidence type="ECO:0000256" key="3">
    <source>
        <dbReference type="ARBA" id="ARBA00023015"/>
    </source>
</evidence>
<feature type="region of interest" description="Disordered" evidence="7">
    <location>
        <begin position="871"/>
        <end position="900"/>
    </location>
</feature>
<accession>A0ABD2YBQ6</accession>
<evidence type="ECO:0000259" key="9">
    <source>
        <dbReference type="PROSITE" id="PS51294"/>
    </source>
</evidence>
<dbReference type="EMBL" id="JBJUIK010000015">
    <property type="protein sequence ID" value="KAL3503524.1"/>
    <property type="molecule type" value="Genomic_DNA"/>
</dbReference>
<dbReference type="Gene3D" id="1.10.10.60">
    <property type="entry name" value="Homeodomain-like"/>
    <property type="match status" value="2"/>
</dbReference>
<dbReference type="CDD" id="cd00167">
    <property type="entry name" value="SANT"/>
    <property type="match status" value="2"/>
</dbReference>
<comment type="subcellular location">
    <subcellularLocation>
        <location evidence="1">Nucleus</location>
    </subcellularLocation>
</comment>
<keyword evidence="4" id="KW-0238">DNA-binding</keyword>
<dbReference type="InterPro" id="IPR009057">
    <property type="entry name" value="Homeodomain-like_sf"/>
</dbReference>
<feature type="compositionally biased region" description="Low complexity" evidence="7">
    <location>
        <begin position="329"/>
        <end position="343"/>
    </location>
</feature>
<keyword evidence="6" id="KW-0539">Nucleus</keyword>
<dbReference type="SMART" id="SM00717">
    <property type="entry name" value="SANT"/>
    <property type="match status" value="2"/>
</dbReference>
<keyword evidence="2" id="KW-0677">Repeat</keyword>
<dbReference type="Pfam" id="PF00249">
    <property type="entry name" value="Myb_DNA-binding"/>
    <property type="match status" value="2"/>
</dbReference>
<dbReference type="SUPFAM" id="SSF46689">
    <property type="entry name" value="Homeodomain-like"/>
    <property type="match status" value="1"/>
</dbReference>
<feature type="compositionally biased region" description="Low complexity" evidence="7">
    <location>
        <begin position="273"/>
        <end position="288"/>
    </location>
</feature>
<feature type="compositionally biased region" description="Basic and acidic residues" evidence="7">
    <location>
        <begin position="871"/>
        <end position="891"/>
    </location>
</feature>
<feature type="region of interest" description="Disordered" evidence="7">
    <location>
        <begin position="266"/>
        <end position="350"/>
    </location>
</feature>
<evidence type="ECO:0000313" key="11">
    <source>
        <dbReference type="Proteomes" id="UP001630127"/>
    </source>
</evidence>
<evidence type="ECO:0000256" key="7">
    <source>
        <dbReference type="SAM" id="MobiDB-lite"/>
    </source>
</evidence>
<keyword evidence="3" id="KW-0805">Transcription regulation</keyword>
<dbReference type="GO" id="GO:0003677">
    <property type="term" value="F:DNA binding"/>
    <property type="evidence" value="ECO:0007669"/>
    <property type="project" value="UniProtKB-KW"/>
</dbReference>
<dbReference type="InterPro" id="IPR017930">
    <property type="entry name" value="Myb_dom"/>
</dbReference>
<feature type="domain" description="HTH myb-type" evidence="9">
    <location>
        <begin position="126"/>
        <end position="176"/>
    </location>
</feature>
<feature type="region of interest" description="Disordered" evidence="7">
    <location>
        <begin position="507"/>
        <end position="526"/>
    </location>
</feature>
<dbReference type="PANTHER" id="PTHR47995:SF18">
    <property type="entry name" value="TRANSCRIPTION FACTOR MYB65"/>
    <property type="match status" value="1"/>
</dbReference>
<name>A0ABD2YBQ6_9GENT</name>
<feature type="compositionally biased region" description="Polar residues" evidence="7">
    <location>
        <begin position="507"/>
        <end position="522"/>
    </location>
</feature>
<evidence type="ECO:0000256" key="4">
    <source>
        <dbReference type="ARBA" id="ARBA00023125"/>
    </source>
</evidence>
<feature type="compositionally biased region" description="Polar residues" evidence="7">
    <location>
        <begin position="294"/>
        <end position="325"/>
    </location>
</feature>
<feature type="domain" description="HTH myb-type" evidence="9">
    <location>
        <begin position="72"/>
        <end position="125"/>
    </location>
</feature>
<evidence type="ECO:0000256" key="5">
    <source>
        <dbReference type="ARBA" id="ARBA00023163"/>
    </source>
</evidence>
<feature type="domain" description="Myb-like" evidence="8">
    <location>
        <begin position="73"/>
        <end position="121"/>
    </location>
</feature>
<dbReference type="PROSITE" id="PS50090">
    <property type="entry name" value="MYB_LIKE"/>
    <property type="match status" value="2"/>
</dbReference>
<protein>
    <submittedName>
        <fullName evidence="10">Uncharacterized protein</fullName>
    </submittedName>
</protein>
<evidence type="ECO:0000256" key="1">
    <source>
        <dbReference type="ARBA" id="ARBA00004123"/>
    </source>
</evidence>
<dbReference type="Proteomes" id="UP001630127">
    <property type="component" value="Unassembled WGS sequence"/>
</dbReference>
<dbReference type="GO" id="GO:0005634">
    <property type="term" value="C:nucleus"/>
    <property type="evidence" value="ECO:0007669"/>
    <property type="project" value="UniProtKB-SubCell"/>
</dbReference>
<feature type="region of interest" description="Disordered" evidence="7">
    <location>
        <begin position="393"/>
        <end position="422"/>
    </location>
</feature>
<reference evidence="10 11" key="1">
    <citation type="submission" date="2024-11" db="EMBL/GenBank/DDBJ databases">
        <title>A near-complete genome assembly of Cinchona calisaya.</title>
        <authorList>
            <person name="Lian D.C."/>
            <person name="Zhao X.W."/>
            <person name="Wei L."/>
        </authorList>
    </citation>
    <scope>NUCLEOTIDE SEQUENCE [LARGE SCALE GENOMIC DNA]</scope>
    <source>
        <tissue evidence="10">Nenye</tissue>
    </source>
</reference>
<evidence type="ECO:0000259" key="8">
    <source>
        <dbReference type="PROSITE" id="PS50090"/>
    </source>
</evidence>
<feature type="region of interest" description="Disordered" evidence="7">
    <location>
        <begin position="722"/>
        <end position="744"/>
    </location>
</feature>
<proteinExistence type="predicted"/>